<evidence type="ECO:0000256" key="11">
    <source>
        <dbReference type="ARBA" id="ARBA00033013"/>
    </source>
</evidence>
<feature type="compositionally biased region" description="Polar residues" evidence="12">
    <location>
        <begin position="1051"/>
        <end position="1070"/>
    </location>
</feature>
<feature type="compositionally biased region" description="Basic and acidic residues" evidence="12">
    <location>
        <begin position="279"/>
        <end position="298"/>
    </location>
</feature>
<evidence type="ECO:0000256" key="5">
    <source>
        <dbReference type="ARBA" id="ARBA00022553"/>
    </source>
</evidence>
<feature type="compositionally biased region" description="Basic and acidic residues" evidence="12">
    <location>
        <begin position="449"/>
        <end position="467"/>
    </location>
</feature>
<evidence type="ECO:0000256" key="6">
    <source>
        <dbReference type="ARBA" id="ARBA00022690"/>
    </source>
</evidence>
<reference evidence="13 14" key="1">
    <citation type="submission" date="2024-06" db="EMBL/GenBank/DDBJ databases">
        <authorList>
            <person name="Pan Q."/>
            <person name="Wen M."/>
            <person name="Jouanno E."/>
            <person name="Zahm M."/>
            <person name="Klopp C."/>
            <person name="Cabau C."/>
            <person name="Louis A."/>
            <person name="Berthelot C."/>
            <person name="Parey E."/>
            <person name="Roest Crollius H."/>
            <person name="Montfort J."/>
            <person name="Robinson-Rechavi M."/>
            <person name="Bouchez O."/>
            <person name="Lampietro C."/>
            <person name="Lopez Roques C."/>
            <person name="Donnadieu C."/>
            <person name="Postlethwait J."/>
            <person name="Bobe J."/>
            <person name="Verreycken H."/>
            <person name="Guiguen Y."/>
        </authorList>
    </citation>
    <scope>NUCLEOTIDE SEQUENCE [LARGE SCALE GENOMIC DNA]</scope>
    <source>
        <strain evidence="13">Up_M1</strain>
        <tissue evidence="13">Testis</tissue>
    </source>
</reference>
<feature type="compositionally biased region" description="Low complexity" evidence="12">
    <location>
        <begin position="96"/>
        <end position="109"/>
    </location>
</feature>
<comment type="similarity">
    <text evidence="2">Belongs to the protease inhibitor I27 (calpastatin) family.</text>
</comment>
<comment type="caution">
    <text evidence="13">The sequence shown here is derived from an EMBL/GenBank/DDBJ whole genome shotgun (WGS) entry which is preliminary data.</text>
</comment>
<feature type="region of interest" description="Disordered" evidence="12">
    <location>
        <begin position="415"/>
        <end position="481"/>
    </location>
</feature>
<feature type="region of interest" description="Disordered" evidence="12">
    <location>
        <begin position="512"/>
        <end position="548"/>
    </location>
</feature>
<feature type="compositionally biased region" description="Basic residues" evidence="12">
    <location>
        <begin position="1"/>
        <end position="11"/>
    </location>
</feature>
<evidence type="ECO:0000313" key="13">
    <source>
        <dbReference type="EMBL" id="KAL0977791.1"/>
    </source>
</evidence>
<feature type="compositionally biased region" description="Basic residues" evidence="12">
    <location>
        <begin position="1029"/>
        <end position="1039"/>
    </location>
</feature>
<accession>A0ABD0X3P8</accession>
<feature type="compositionally biased region" description="Basic and acidic residues" evidence="12">
    <location>
        <begin position="12"/>
        <end position="22"/>
    </location>
</feature>
<feature type="region of interest" description="Disordered" evidence="12">
    <location>
        <begin position="678"/>
        <end position="697"/>
    </location>
</feature>
<feature type="compositionally biased region" description="Basic and acidic residues" evidence="12">
    <location>
        <begin position="345"/>
        <end position="355"/>
    </location>
</feature>
<feature type="region of interest" description="Disordered" evidence="12">
    <location>
        <begin position="842"/>
        <end position="885"/>
    </location>
</feature>
<evidence type="ECO:0000256" key="1">
    <source>
        <dbReference type="ARBA" id="ARBA00002637"/>
    </source>
</evidence>
<evidence type="ECO:0000313" key="14">
    <source>
        <dbReference type="Proteomes" id="UP001557470"/>
    </source>
</evidence>
<evidence type="ECO:0000256" key="10">
    <source>
        <dbReference type="ARBA" id="ARBA00022990"/>
    </source>
</evidence>
<evidence type="ECO:0000256" key="9">
    <source>
        <dbReference type="ARBA" id="ARBA00022843"/>
    </source>
</evidence>
<dbReference type="GO" id="GO:0004869">
    <property type="term" value="F:cysteine-type endopeptidase inhibitor activity"/>
    <property type="evidence" value="ECO:0007669"/>
    <property type="project" value="UniProtKB-KW"/>
</dbReference>
<feature type="compositionally biased region" description="Basic and acidic residues" evidence="12">
    <location>
        <begin position="422"/>
        <end position="440"/>
    </location>
</feature>
<keyword evidence="14" id="KW-1185">Reference proteome</keyword>
<evidence type="ECO:0000256" key="4">
    <source>
        <dbReference type="ARBA" id="ARBA00022499"/>
    </source>
</evidence>
<evidence type="ECO:0000256" key="3">
    <source>
        <dbReference type="ARBA" id="ARBA00017619"/>
    </source>
</evidence>
<feature type="compositionally biased region" description="Basic and acidic residues" evidence="12">
    <location>
        <begin position="753"/>
        <end position="764"/>
    </location>
</feature>
<keyword evidence="4" id="KW-1017">Isopeptide bond</keyword>
<feature type="compositionally biased region" description="Polar residues" evidence="12">
    <location>
        <begin position="36"/>
        <end position="83"/>
    </location>
</feature>
<dbReference type="AlphaFoldDB" id="A0ABD0X3P8"/>
<name>A0ABD0X3P8_UMBPY</name>
<keyword evidence="7" id="KW-0789">Thiol protease inhibitor</keyword>
<dbReference type="PANTHER" id="PTHR10077:SF0">
    <property type="entry name" value="CALPASTATIN"/>
    <property type="match status" value="1"/>
</dbReference>
<comment type="function">
    <text evidence="1">Specific inhibition of calpain (calcium-dependent cysteine protease). Plays a key role in postmortem tenderization of meat and have been proposed to be involved in muscle protein degradation in living tissue.</text>
</comment>
<keyword evidence="9" id="KW-0832">Ubl conjugation</keyword>
<feature type="region of interest" description="Disordered" evidence="12">
    <location>
        <begin position="917"/>
        <end position="1070"/>
    </location>
</feature>
<feature type="compositionally biased region" description="Basic and acidic residues" evidence="12">
    <location>
        <begin position="917"/>
        <end position="933"/>
    </location>
</feature>
<keyword evidence="10" id="KW-0007">Acetylation</keyword>
<keyword evidence="6" id="KW-0646">Protease inhibitor</keyword>
<keyword evidence="8" id="KW-0677">Repeat</keyword>
<feature type="compositionally biased region" description="Basic and acidic residues" evidence="12">
    <location>
        <begin position="940"/>
        <end position="959"/>
    </location>
</feature>
<evidence type="ECO:0000256" key="8">
    <source>
        <dbReference type="ARBA" id="ARBA00022737"/>
    </source>
</evidence>
<evidence type="ECO:0000256" key="2">
    <source>
        <dbReference type="ARBA" id="ARBA00009487"/>
    </source>
</evidence>
<dbReference type="InterPro" id="IPR001259">
    <property type="entry name" value="Prot_inh_calpain"/>
</dbReference>
<keyword evidence="5" id="KW-0597">Phosphoprotein</keyword>
<proteinExistence type="inferred from homology"/>
<feature type="region of interest" description="Disordered" evidence="12">
    <location>
        <begin position="278"/>
        <end position="402"/>
    </location>
</feature>
<dbReference type="InterPro" id="IPR026998">
    <property type="entry name" value="Calpastatin"/>
</dbReference>
<feature type="region of interest" description="Disordered" evidence="12">
    <location>
        <begin position="586"/>
        <end position="652"/>
    </location>
</feature>
<dbReference type="Pfam" id="PF00748">
    <property type="entry name" value="Calpain_inhib"/>
    <property type="match status" value="5"/>
</dbReference>
<evidence type="ECO:0000256" key="7">
    <source>
        <dbReference type="ARBA" id="ARBA00022704"/>
    </source>
</evidence>
<feature type="compositionally biased region" description="Basic and acidic residues" evidence="12">
    <location>
        <begin position="370"/>
        <end position="381"/>
    </location>
</feature>
<feature type="compositionally biased region" description="Basic and acidic residues" evidence="12">
    <location>
        <begin position="780"/>
        <end position="808"/>
    </location>
</feature>
<feature type="compositionally biased region" description="Polar residues" evidence="12">
    <location>
        <begin position="356"/>
        <end position="366"/>
    </location>
</feature>
<organism evidence="13 14">
    <name type="scientific">Umbra pygmaea</name>
    <name type="common">Eastern mudminnow</name>
    <dbReference type="NCBI Taxonomy" id="75934"/>
    <lineage>
        <taxon>Eukaryota</taxon>
        <taxon>Metazoa</taxon>
        <taxon>Chordata</taxon>
        <taxon>Craniata</taxon>
        <taxon>Vertebrata</taxon>
        <taxon>Euteleostomi</taxon>
        <taxon>Actinopterygii</taxon>
        <taxon>Neopterygii</taxon>
        <taxon>Teleostei</taxon>
        <taxon>Protacanthopterygii</taxon>
        <taxon>Esociformes</taxon>
        <taxon>Umbridae</taxon>
        <taxon>Umbra</taxon>
    </lineage>
</organism>
<evidence type="ECO:0000256" key="12">
    <source>
        <dbReference type="SAM" id="MobiDB-lite"/>
    </source>
</evidence>
<protein>
    <recommendedName>
        <fullName evidence="3">Calpastatin</fullName>
    </recommendedName>
    <alternativeName>
        <fullName evidence="11">Calpain inhibitor</fullName>
    </alternativeName>
</protein>
<feature type="region of interest" description="Disordered" evidence="12">
    <location>
        <begin position="1"/>
        <end position="225"/>
    </location>
</feature>
<feature type="region of interest" description="Disordered" evidence="12">
    <location>
        <begin position="749"/>
        <end position="811"/>
    </location>
</feature>
<gene>
    <name evidence="13" type="ORF">UPYG_G00161220</name>
</gene>
<dbReference type="EMBL" id="JAGEUA010000005">
    <property type="protein sequence ID" value="KAL0977791.1"/>
    <property type="molecule type" value="Genomic_DNA"/>
</dbReference>
<feature type="compositionally biased region" description="Basic and acidic residues" evidence="12">
    <location>
        <begin position="620"/>
        <end position="648"/>
    </location>
</feature>
<sequence length="1070" mass="112590">MPHKKRTHSRQKKTEGETKAARDTPGARQTDRRPLTTATAAGSKAQSQPRQYSPTSVAQVAVNPTQFEVTSTTSKPGTTSVTMSGAKGSGAKVEGSATTTSKPGTTSVTMSGAKGSGAKVEGSATTAGTTTAPFLETGPSIPAKSTSAHGEGNIVTPKVKESPKQPAKGVSTTPSNADMAKKDTAKVPTTLAASAHPTAVAPQKGRETKVQVEVAPSATKAAKEEHADPIDALAGLLPDTQPLPAGPVYTGPVVTEHVVTSTEAVICGGRDVPLPPGYRFEETHPVENPKDVKSKDVQKPMSTNDALDSLSLGFETPSAPAPQKQEKKMEQFASAPMTKSAAPPADKKAVGKKTEQSVSTPMTRSSAPPADKKAKVEKGSEDFSLMSGLESPLQTKPKTDKGVDMSLDALNALGDTLGAPKAHPEPPKIRPEDIIQEKPLSKTKGVLVGEREDSIPEAYRFKEDKNKNLPPPKIEPSMDSGEALDILSGDFMTPSVSHGVQAPVLCPPAPLTQATEKVSSHRSEDVVASTKASSVQAPMPPPQTNPPQIAVCRLPAPEKGRVWVQPPAPVLVDQDMSLDALDALGDTLGAPKAQPEPTKIRPEDIIQENPLSKTKGVLVGEREDSIPEAYRFKEDKNKNLPPPKKEPSMDSGEALDILSGDFMTPSVSHGVQAPVLCPPAPPTQKAEQCASAPTTWSSVPTADKLKAVKGSEDFSLMSGLQSPLQTKPTTYEGVDMSLDALDALGDTLGAPKAHPEPPKIRPEDIIQENPLSKTKGVLVGEREDSIPEAYRFKEDKNKNLPPPKKEPAMDSGEALDILSGDFMTPSVSHGVQAPVLCTPAPPTQATKKVSSHRAEDVVASTKASSVQAPMPPPQTHPPQTSTGTVDALNMLSDTLMDISPAPEPTVPIAAKDIVKEKKIKEEKVIKMGERDDTLPPGYRPSKEDHKPTADAKAHHDVKPKQPSMDDTTALDLLSGDFSMPAAQDTACAAKTTKQTPPSQEPMAGPVLDDLADTLVPGSIKSSQGDKPKSKSKSKTKSKKQREDDPAAIDHLSSQLGSDVVPASTNKGSKS</sequence>
<dbReference type="Proteomes" id="UP001557470">
    <property type="component" value="Unassembled WGS sequence"/>
</dbReference>
<dbReference type="PANTHER" id="PTHR10077">
    <property type="entry name" value="CALPASTATIN"/>
    <property type="match status" value="1"/>
</dbReference>